<proteinExistence type="inferred from homology"/>
<gene>
    <name evidence="2" type="ORF">DICPUDRAFT_151059</name>
</gene>
<evidence type="ECO:0000313" key="3">
    <source>
        <dbReference type="Proteomes" id="UP000001064"/>
    </source>
</evidence>
<dbReference type="EMBL" id="GL871026">
    <property type="protein sequence ID" value="EGC36438.1"/>
    <property type="molecule type" value="Genomic_DNA"/>
</dbReference>
<name>F0ZHW6_DICPU</name>
<dbReference type="PANTHER" id="PTHR32488">
    <property type="entry name" value="UPF0746 PROTEIN DDB_G0280785-RELATED"/>
    <property type="match status" value="1"/>
</dbReference>
<dbReference type="PANTHER" id="PTHR32488:SF86">
    <property type="entry name" value="UPF0746 PROTEIN DDB_G0280785-RELATED"/>
    <property type="match status" value="1"/>
</dbReference>
<evidence type="ECO:0000256" key="1">
    <source>
        <dbReference type="ARBA" id="ARBA00006125"/>
    </source>
</evidence>
<dbReference type="KEGG" id="dpp:DICPUDRAFT_151059"/>
<dbReference type="RefSeq" id="XP_003287010.1">
    <property type="nucleotide sequence ID" value="XM_003286962.1"/>
</dbReference>
<reference evidence="3" key="1">
    <citation type="journal article" date="2011" name="Genome Biol.">
        <title>Comparative genomics of the social amoebae Dictyostelium discoideum and Dictyostelium purpureum.</title>
        <authorList>
            <consortium name="US DOE Joint Genome Institute (JGI-PGF)"/>
            <person name="Sucgang R."/>
            <person name="Kuo A."/>
            <person name="Tian X."/>
            <person name="Salerno W."/>
            <person name="Parikh A."/>
            <person name="Feasley C.L."/>
            <person name="Dalin E."/>
            <person name="Tu H."/>
            <person name="Huang E."/>
            <person name="Barry K."/>
            <person name="Lindquist E."/>
            <person name="Shapiro H."/>
            <person name="Bruce D."/>
            <person name="Schmutz J."/>
            <person name="Salamov A."/>
            <person name="Fey P."/>
            <person name="Gaudet P."/>
            <person name="Anjard C."/>
            <person name="Babu M.M."/>
            <person name="Basu S."/>
            <person name="Bushmanova Y."/>
            <person name="van der Wel H."/>
            <person name="Katoh-Kurasawa M."/>
            <person name="Dinh C."/>
            <person name="Coutinho P.M."/>
            <person name="Saito T."/>
            <person name="Elias M."/>
            <person name="Schaap P."/>
            <person name="Kay R.R."/>
            <person name="Henrissat B."/>
            <person name="Eichinger L."/>
            <person name="Rivero F."/>
            <person name="Putnam N.H."/>
            <person name="West C.M."/>
            <person name="Loomis W.F."/>
            <person name="Chisholm R.L."/>
            <person name="Shaulsky G."/>
            <person name="Strassmann J.E."/>
            <person name="Queller D.C."/>
            <person name="Kuspa A."/>
            <person name="Grigoriev I.V."/>
        </authorList>
    </citation>
    <scope>NUCLEOTIDE SEQUENCE [LARGE SCALE GENOMIC DNA]</scope>
    <source>
        <strain evidence="3">QSDP1</strain>
    </source>
</reference>
<dbReference type="InParanoid" id="F0ZHW6"/>
<sequence>WFNQSPENNNEAIEEYISTIHKENLDPSFLFQFCMDDHQKKVQFIKDVVRDIKDESIEDEKKLHPVFFFNLVVGVDDLKLIELALCEIGSQLLNTSPLSNRGYYYRCIRSKKVLEYLIRNVPIENHFDTYSWYRYGSIDLLEHYESLIPQNSRLLYINQLCRHIYTIFKSSFLGLLESSLYVFKKPKRYHIDSFVVDFLLCFNDDEINCDLSPIHFIIENTRFNYNPFQLKRNYSIHLLKLFEWIYRNRYSDLEIGGRCMISLSQKKELIYLVGGNIKSNYFKKDFQNQEFNFLHSELLIERIIENSDLKMLNLILITIKNRVIENQSINNEKILSFLFHNISKYSKIDLIQYIEDQPFLKDFKLLDIYLNNFKLLILKKMILFNNK</sequence>
<feature type="non-terminal residue" evidence="2">
    <location>
        <position position="1"/>
    </location>
</feature>
<accession>F0ZHW6</accession>
<evidence type="ECO:0000313" key="2">
    <source>
        <dbReference type="EMBL" id="EGC36438.1"/>
    </source>
</evidence>
<comment type="similarity">
    <text evidence="1">Belongs to the UPF0746 family.</text>
</comment>
<dbReference type="GeneID" id="10500605"/>
<dbReference type="AlphaFoldDB" id="F0ZHW6"/>
<organism evidence="2 3">
    <name type="scientific">Dictyostelium purpureum</name>
    <name type="common">Slime mold</name>
    <dbReference type="NCBI Taxonomy" id="5786"/>
    <lineage>
        <taxon>Eukaryota</taxon>
        <taxon>Amoebozoa</taxon>
        <taxon>Evosea</taxon>
        <taxon>Eumycetozoa</taxon>
        <taxon>Dictyostelia</taxon>
        <taxon>Dictyosteliales</taxon>
        <taxon>Dictyosteliaceae</taxon>
        <taxon>Dictyostelium</taxon>
    </lineage>
</organism>
<dbReference type="InterPro" id="IPR051904">
    <property type="entry name" value="UPF0746_actin_org"/>
</dbReference>
<dbReference type="VEuPathDB" id="AmoebaDB:DICPUDRAFT_151059"/>
<keyword evidence="3" id="KW-1185">Reference proteome</keyword>
<protein>
    <submittedName>
        <fullName evidence="2">Uncharacterized protein</fullName>
    </submittedName>
</protein>
<dbReference type="Proteomes" id="UP000001064">
    <property type="component" value="Unassembled WGS sequence"/>
</dbReference>